<dbReference type="SUPFAM" id="SSF51735">
    <property type="entry name" value="NAD(P)-binding Rossmann-fold domains"/>
    <property type="match status" value="1"/>
</dbReference>
<dbReference type="InterPro" id="IPR006139">
    <property type="entry name" value="D-isomer_2_OHA_DH_cat_dom"/>
</dbReference>
<protein>
    <submittedName>
        <fullName evidence="7">D-2-hydroxyacid dehydrogenase</fullName>
    </submittedName>
</protein>
<dbReference type="PANTHER" id="PTHR43761">
    <property type="entry name" value="D-ISOMER SPECIFIC 2-HYDROXYACID DEHYDROGENASE FAMILY PROTEIN (AFU_ORTHOLOGUE AFUA_1G13630)"/>
    <property type="match status" value="1"/>
</dbReference>
<dbReference type="InterPro" id="IPR050418">
    <property type="entry name" value="D-iso_2-hydroxyacid_DH_PdxB"/>
</dbReference>
<evidence type="ECO:0000256" key="2">
    <source>
        <dbReference type="ARBA" id="ARBA00023002"/>
    </source>
</evidence>
<dbReference type="Gene3D" id="3.40.50.720">
    <property type="entry name" value="NAD(P)-binding Rossmann-like Domain"/>
    <property type="match status" value="2"/>
</dbReference>
<dbReference type="EMBL" id="SEWF01000030">
    <property type="protein sequence ID" value="RYU94165.1"/>
    <property type="molecule type" value="Genomic_DNA"/>
</dbReference>
<dbReference type="PROSITE" id="PS00671">
    <property type="entry name" value="D_2_HYDROXYACID_DH_3"/>
    <property type="match status" value="1"/>
</dbReference>
<dbReference type="CDD" id="cd12162">
    <property type="entry name" value="2-Hacid_dh_4"/>
    <property type="match status" value="1"/>
</dbReference>
<comment type="caution">
    <text evidence="7">The sequence shown here is derived from an EMBL/GenBank/DDBJ whole genome shotgun (WGS) entry which is preliminary data.</text>
</comment>
<feature type="domain" description="D-isomer specific 2-hydroxyacid dehydrogenase NAD-binding" evidence="6">
    <location>
        <begin position="109"/>
        <end position="286"/>
    </location>
</feature>
<evidence type="ECO:0000259" key="6">
    <source>
        <dbReference type="Pfam" id="PF02826"/>
    </source>
</evidence>
<gene>
    <name evidence="7" type="ORF">EWM59_18495</name>
</gene>
<evidence type="ECO:0000313" key="7">
    <source>
        <dbReference type="EMBL" id="RYU94165.1"/>
    </source>
</evidence>
<organism evidence="7 8">
    <name type="scientific">Emticicia agri</name>
    <dbReference type="NCBI Taxonomy" id="2492393"/>
    <lineage>
        <taxon>Bacteria</taxon>
        <taxon>Pseudomonadati</taxon>
        <taxon>Bacteroidota</taxon>
        <taxon>Cytophagia</taxon>
        <taxon>Cytophagales</taxon>
        <taxon>Leadbetterellaceae</taxon>
        <taxon>Emticicia</taxon>
    </lineage>
</organism>
<accession>A0A4Q5LX31</accession>
<dbReference type="InterPro" id="IPR006140">
    <property type="entry name" value="D-isomer_DH_NAD-bd"/>
</dbReference>
<dbReference type="PANTHER" id="PTHR43761:SF1">
    <property type="entry name" value="D-ISOMER SPECIFIC 2-HYDROXYACID DEHYDROGENASE CATALYTIC DOMAIN-CONTAINING PROTEIN-RELATED"/>
    <property type="match status" value="1"/>
</dbReference>
<evidence type="ECO:0000256" key="1">
    <source>
        <dbReference type="ARBA" id="ARBA00005854"/>
    </source>
</evidence>
<comment type="similarity">
    <text evidence="1 4">Belongs to the D-isomer specific 2-hydroxyacid dehydrogenase family.</text>
</comment>
<dbReference type="Proteomes" id="UP000293162">
    <property type="component" value="Unassembled WGS sequence"/>
</dbReference>
<dbReference type="InterPro" id="IPR036291">
    <property type="entry name" value="NAD(P)-bd_dom_sf"/>
</dbReference>
<sequence>MKIVYLDAYTINALGDLDLSILYTLGDVTLYDRTSKEQIVERAKDAEVILTNKCQLNREIISQLPNLKYIGVTATGYNIIDVAAAKEHGIIVTNVKGYSSASVAQLTFSLMLSFTNRVAKHAENIDKTWPSSADWCFYFNPLVELEGKTLGIIGFGDIGKKVANIGLGFGMKILANKRDLNSGDMEGVELCEVEKVLKESDFVSLHCPLTADNQGFINKDSLAQMKSSVILINTSRGGLINEADLAEALNVSRIAGAGLDVLSSEPPANDNPLLTAQNCIITPHIAWAGVEARKLLLKGTIENIKAYQKGTPINVVS</sequence>
<dbReference type="Pfam" id="PF00389">
    <property type="entry name" value="2-Hacid_dh"/>
    <property type="match status" value="1"/>
</dbReference>
<dbReference type="GO" id="GO:0051287">
    <property type="term" value="F:NAD binding"/>
    <property type="evidence" value="ECO:0007669"/>
    <property type="project" value="InterPro"/>
</dbReference>
<reference evidence="7 8" key="1">
    <citation type="submission" date="2019-02" db="EMBL/GenBank/DDBJ databases">
        <title>Bacterial novel species Emticicia sp. 17J42-9 isolated from soil.</title>
        <authorList>
            <person name="Jung H.-Y."/>
        </authorList>
    </citation>
    <scope>NUCLEOTIDE SEQUENCE [LARGE SCALE GENOMIC DNA]</scope>
    <source>
        <strain evidence="7 8">17J42-9</strain>
    </source>
</reference>
<keyword evidence="8" id="KW-1185">Reference proteome</keyword>
<evidence type="ECO:0000259" key="5">
    <source>
        <dbReference type="Pfam" id="PF00389"/>
    </source>
</evidence>
<dbReference type="OrthoDB" id="1522997at2"/>
<dbReference type="RefSeq" id="WP_130022740.1">
    <property type="nucleotide sequence ID" value="NZ_SEWF01000030.1"/>
</dbReference>
<dbReference type="FunFam" id="3.40.50.720:FF:000203">
    <property type="entry name" value="D-3-phosphoglycerate dehydrogenase (SerA)"/>
    <property type="match status" value="1"/>
</dbReference>
<dbReference type="AlphaFoldDB" id="A0A4Q5LX31"/>
<dbReference type="GO" id="GO:0016616">
    <property type="term" value="F:oxidoreductase activity, acting on the CH-OH group of donors, NAD or NADP as acceptor"/>
    <property type="evidence" value="ECO:0007669"/>
    <property type="project" value="InterPro"/>
</dbReference>
<keyword evidence="3" id="KW-0520">NAD</keyword>
<dbReference type="PROSITE" id="PS00670">
    <property type="entry name" value="D_2_HYDROXYACID_DH_2"/>
    <property type="match status" value="1"/>
</dbReference>
<evidence type="ECO:0000256" key="3">
    <source>
        <dbReference type="ARBA" id="ARBA00023027"/>
    </source>
</evidence>
<dbReference type="SUPFAM" id="SSF52283">
    <property type="entry name" value="Formate/glycerate dehydrogenase catalytic domain-like"/>
    <property type="match status" value="1"/>
</dbReference>
<feature type="domain" description="D-isomer specific 2-hydroxyacid dehydrogenase catalytic" evidence="5">
    <location>
        <begin position="21"/>
        <end position="316"/>
    </location>
</feature>
<proteinExistence type="inferred from homology"/>
<keyword evidence="2 4" id="KW-0560">Oxidoreductase</keyword>
<dbReference type="Pfam" id="PF02826">
    <property type="entry name" value="2-Hacid_dh_C"/>
    <property type="match status" value="1"/>
</dbReference>
<evidence type="ECO:0000313" key="8">
    <source>
        <dbReference type="Proteomes" id="UP000293162"/>
    </source>
</evidence>
<evidence type="ECO:0000256" key="4">
    <source>
        <dbReference type="RuleBase" id="RU003719"/>
    </source>
</evidence>
<name>A0A4Q5LX31_9BACT</name>
<dbReference type="InterPro" id="IPR029753">
    <property type="entry name" value="D-isomer_DH_CS"/>
</dbReference>